<dbReference type="CDD" id="cd07995">
    <property type="entry name" value="TPK"/>
    <property type="match status" value="1"/>
</dbReference>
<dbReference type="SUPFAM" id="SSF63999">
    <property type="entry name" value="Thiamin pyrophosphokinase, catalytic domain"/>
    <property type="match status" value="1"/>
</dbReference>
<dbReference type="InterPro" id="IPR036371">
    <property type="entry name" value="TPK_B1-bd_sf"/>
</dbReference>
<dbReference type="GO" id="GO:0030975">
    <property type="term" value="F:thiamine binding"/>
    <property type="evidence" value="ECO:0007669"/>
    <property type="project" value="InterPro"/>
</dbReference>
<dbReference type="InterPro" id="IPR007373">
    <property type="entry name" value="Thiamin_PyroPKinase_B1-bd"/>
</dbReference>
<reference evidence="7" key="2">
    <citation type="journal article" date="2021" name="PeerJ">
        <title>Extensive microbial diversity within the chicken gut microbiome revealed by metagenomics and culture.</title>
        <authorList>
            <person name="Gilroy R."/>
            <person name="Ravi A."/>
            <person name="Getino M."/>
            <person name="Pursley I."/>
            <person name="Horton D.L."/>
            <person name="Alikhan N.F."/>
            <person name="Baker D."/>
            <person name="Gharbi K."/>
            <person name="Hall N."/>
            <person name="Watson M."/>
            <person name="Adriaenssens E.M."/>
            <person name="Foster-Nyarko E."/>
            <person name="Jarju S."/>
            <person name="Secka A."/>
            <person name="Antonio M."/>
            <person name="Oren A."/>
            <person name="Chaudhuri R.R."/>
            <person name="La Ragione R."/>
            <person name="Hildebrand F."/>
            <person name="Pallen M.J."/>
        </authorList>
    </citation>
    <scope>NUCLEOTIDE SEQUENCE</scope>
    <source>
        <strain evidence="7">CHK199-13235</strain>
    </source>
</reference>
<evidence type="ECO:0000313" key="8">
    <source>
        <dbReference type="Proteomes" id="UP000824002"/>
    </source>
</evidence>
<evidence type="ECO:0000256" key="4">
    <source>
        <dbReference type="ARBA" id="ARBA00022840"/>
    </source>
</evidence>
<dbReference type="AlphaFoldDB" id="A0A9D1FNX7"/>
<feature type="domain" description="Thiamin pyrophosphokinase thiamin-binding" evidence="6">
    <location>
        <begin position="137"/>
        <end position="202"/>
    </location>
</feature>
<dbReference type="InterPro" id="IPR007371">
    <property type="entry name" value="TPK_catalytic"/>
</dbReference>
<dbReference type="EMBL" id="DVJP01000068">
    <property type="protein sequence ID" value="HIS77162.1"/>
    <property type="molecule type" value="Genomic_DNA"/>
</dbReference>
<sequence length="209" mass="22606">MKCVIFGAAPISGGLEYIRSAMPEEDRVIIAADGGLRYTAALGLTPDIIIGDMDSVRQEDVPAGAILYPSRKDDTDMMLAVKKGLALGADEFFLFGGLGGRLDHTYANFQTLAYLSEHNVRGWLLDENHRVCMLENGELALSPEYRYLSIFAYGGICTGVTITGAEYPLDDAVLEPSFPLGVSNCHAPGNQMRVSVKEGTLLIIQTKLS</sequence>
<dbReference type="SMART" id="SM00983">
    <property type="entry name" value="TPK_B1_binding"/>
    <property type="match status" value="1"/>
</dbReference>
<dbReference type="Gene3D" id="3.40.50.10240">
    <property type="entry name" value="Thiamin pyrophosphokinase, catalytic domain"/>
    <property type="match status" value="1"/>
</dbReference>
<dbReference type="GO" id="GO:0009229">
    <property type="term" value="P:thiamine diphosphate biosynthetic process"/>
    <property type="evidence" value="ECO:0007669"/>
    <property type="project" value="InterPro"/>
</dbReference>
<gene>
    <name evidence="7" type="ORF">IAB51_10225</name>
</gene>
<dbReference type="EC" id="2.7.6.2" evidence="5"/>
<keyword evidence="4" id="KW-0067">ATP-binding</keyword>
<comment type="caution">
    <text evidence="7">The sequence shown here is derived from an EMBL/GenBank/DDBJ whole genome shotgun (WGS) entry which is preliminary data.</text>
</comment>
<name>A0A9D1FNX7_9FIRM</name>
<dbReference type="GO" id="GO:0016301">
    <property type="term" value="F:kinase activity"/>
    <property type="evidence" value="ECO:0007669"/>
    <property type="project" value="UniProtKB-KW"/>
</dbReference>
<evidence type="ECO:0000256" key="5">
    <source>
        <dbReference type="NCBIfam" id="TIGR01378"/>
    </source>
</evidence>
<protein>
    <recommendedName>
        <fullName evidence="5">Thiamine diphosphokinase</fullName>
        <ecNumber evidence="5">2.7.6.2</ecNumber>
    </recommendedName>
</protein>
<evidence type="ECO:0000256" key="1">
    <source>
        <dbReference type="ARBA" id="ARBA00022679"/>
    </source>
</evidence>
<proteinExistence type="predicted"/>
<dbReference type="Proteomes" id="UP000824002">
    <property type="component" value="Unassembled WGS sequence"/>
</dbReference>
<dbReference type="NCBIfam" id="TIGR01378">
    <property type="entry name" value="thi_PPkinase"/>
    <property type="match status" value="1"/>
</dbReference>
<evidence type="ECO:0000256" key="2">
    <source>
        <dbReference type="ARBA" id="ARBA00022741"/>
    </source>
</evidence>
<evidence type="ECO:0000259" key="6">
    <source>
        <dbReference type="SMART" id="SM00983"/>
    </source>
</evidence>
<keyword evidence="2" id="KW-0547">Nucleotide-binding</keyword>
<dbReference type="SUPFAM" id="SSF63862">
    <property type="entry name" value="Thiamin pyrophosphokinase, substrate-binding domain"/>
    <property type="match status" value="1"/>
</dbReference>
<dbReference type="InterPro" id="IPR053149">
    <property type="entry name" value="TPK"/>
</dbReference>
<evidence type="ECO:0000256" key="3">
    <source>
        <dbReference type="ARBA" id="ARBA00022777"/>
    </source>
</evidence>
<accession>A0A9D1FNX7</accession>
<dbReference type="GO" id="GO:0005524">
    <property type="term" value="F:ATP binding"/>
    <property type="evidence" value="ECO:0007669"/>
    <property type="project" value="UniProtKB-KW"/>
</dbReference>
<dbReference type="Pfam" id="PF04265">
    <property type="entry name" value="TPK_B1_binding"/>
    <property type="match status" value="1"/>
</dbReference>
<dbReference type="GO" id="GO:0004788">
    <property type="term" value="F:thiamine diphosphokinase activity"/>
    <property type="evidence" value="ECO:0007669"/>
    <property type="project" value="UniProtKB-UniRule"/>
</dbReference>
<dbReference type="InterPro" id="IPR036759">
    <property type="entry name" value="TPK_catalytic_sf"/>
</dbReference>
<dbReference type="PANTHER" id="PTHR41299">
    <property type="entry name" value="THIAMINE PYROPHOSPHOKINASE"/>
    <property type="match status" value="1"/>
</dbReference>
<reference evidence="7" key="1">
    <citation type="submission" date="2020-10" db="EMBL/GenBank/DDBJ databases">
        <authorList>
            <person name="Gilroy R."/>
        </authorList>
    </citation>
    <scope>NUCLEOTIDE SEQUENCE</scope>
    <source>
        <strain evidence="7">CHK199-13235</strain>
    </source>
</reference>
<evidence type="ECO:0000313" key="7">
    <source>
        <dbReference type="EMBL" id="HIS77162.1"/>
    </source>
</evidence>
<dbReference type="InterPro" id="IPR006282">
    <property type="entry name" value="Thi_PPkinase"/>
</dbReference>
<keyword evidence="1 7" id="KW-0808">Transferase</keyword>
<organism evidence="7 8">
    <name type="scientific">Candidatus Merdivicinus excrementipullorum</name>
    <dbReference type="NCBI Taxonomy" id="2840867"/>
    <lineage>
        <taxon>Bacteria</taxon>
        <taxon>Bacillati</taxon>
        <taxon>Bacillota</taxon>
        <taxon>Clostridia</taxon>
        <taxon>Eubacteriales</taxon>
        <taxon>Oscillospiraceae</taxon>
        <taxon>Oscillospiraceae incertae sedis</taxon>
        <taxon>Candidatus Merdivicinus</taxon>
    </lineage>
</organism>
<dbReference type="PANTHER" id="PTHR41299:SF1">
    <property type="entry name" value="THIAMINE PYROPHOSPHOKINASE"/>
    <property type="match status" value="1"/>
</dbReference>
<dbReference type="GO" id="GO:0006772">
    <property type="term" value="P:thiamine metabolic process"/>
    <property type="evidence" value="ECO:0007669"/>
    <property type="project" value="UniProtKB-UniRule"/>
</dbReference>
<keyword evidence="3" id="KW-0418">Kinase</keyword>
<dbReference type="Pfam" id="PF04263">
    <property type="entry name" value="TPK_catalytic"/>
    <property type="match status" value="1"/>
</dbReference>